<feature type="non-terminal residue" evidence="5">
    <location>
        <position position="1"/>
    </location>
</feature>
<dbReference type="PANTHER" id="PTHR12801:SF78">
    <property type="entry name" value="INTERFERON-STIMULATED 20 KDA EXONUCLEASE-LIKE 2"/>
    <property type="match status" value="1"/>
</dbReference>
<evidence type="ECO:0000256" key="1">
    <source>
        <dbReference type="ARBA" id="ARBA00022722"/>
    </source>
</evidence>
<feature type="non-terminal residue" evidence="5">
    <location>
        <position position="298"/>
    </location>
</feature>
<feature type="compositionally biased region" description="Basic and acidic residues" evidence="3">
    <location>
        <begin position="17"/>
        <end position="30"/>
    </location>
</feature>
<name>A0A851ZXD4_9AVES</name>
<evidence type="ECO:0000259" key="4">
    <source>
        <dbReference type="SMART" id="SM00479"/>
    </source>
</evidence>
<dbReference type="Proteomes" id="UP000648918">
    <property type="component" value="Unassembled WGS sequence"/>
</dbReference>
<evidence type="ECO:0000313" key="6">
    <source>
        <dbReference type="Proteomes" id="UP000648918"/>
    </source>
</evidence>
<keyword evidence="1" id="KW-0540">Nuclease</keyword>
<feature type="compositionally biased region" description="Basic residues" evidence="3">
    <location>
        <begin position="54"/>
        <end position="65"/>
    </location>
</feature>
<dbReference type="InterPro" id="IPR012337">
    <property type="entry name" value="RNaseH-like_sf"/>
</dbReference>
<sequence length="298" mass="33036">MADLLLNINFNPSPRPGKKEPGNRKHESFVRRRRALERRRVLKQKQLPVAQPQKKPRCRGRRGRRQRAEDKGPEKAKPLEVKPSPAANGHARAPRGGIPAPGDGIPAPGSIPAPDTVPVSRKPPRPPKPAPADGEKAKTKRKTPGVPPRPTKLVAIDCEMVGTGPGGRTSALARCSIVGYAGDVLYDRYVRPAAPVVDYRTRWSGIRRRHMRDAVPFDRARREILRLLRGRVVVGHSVHNDFRALGYFHPKELTRDTAQIPLLNRKGGFPENVAISLKRLTKKLLHRDIQVSSSSSSS</sequence>
<feature type="compositionally biased region" description="Basic and acidic residues" evidence="3">
    <location>
        <begin position="66"/>
        <end position="80"/>
    </location>
</feature>
<comment type="caution">
    <text evidence="5">The sequence shown here is derived from an EMBL/GenBank/DDBJ whole genome shotgun (WGS) entry which is preliminary data.</text>
</comment>
<reference evidence="5" key="1">
    <citation type="submission" date="2019-09" db="EMBL/GenBank/DDBJ databases">
        <title>Bird 10,000 Genomes (B10K) Project - Family phase.</title>
        <authorList>
            <person name="Zhang G."/>
        </authorList>
    </citation>
    <scope>NUCLEOTIDE SEQUENCE</scope>
    <source>
        <strain evidence="5">B10K-DU-024-03</strain>
        <tissue evidence="5">Muscle</tissue>
    </source>
</reference>
<keyword evidence="2" id="KW-0378">Hydrolase</keyword>
<feature type="domain" description="Exonuclease" evidence="4">
    <location>
        <begin position="152"/>
        <end position="296"/>
    </location>
</feature>
<dbReference type="InterPro" id="IPR047021">
    <property type="entry name" value="REXO1/3/4-like"/>
</dbReference>
<dbReference type="Pfam" id="PF00929">
    <property type="entry name" value="RNase_T"/>
    <property type="match status" value="1"/>
</dbReference>
<proteinExistence type="predicted"/>
<accession>A0A851ZXD4</accession>
<dbReference type="GO" id="GO:0004527">
    <property type="term" value="F:exonuclease activity"/>
    <property type="evidence" value="ECO:0007669"/>
    <property type="project" value="InterPro"/>
</dbReference>
<dbReference type="SUPFAM" id="SSF53098">
    <property type="entry name" value="Ribonuclease H-like"/>
    <property type="match status" value="1"/>
</dbReference>
<keyword evidence="6" id="KW-1185">Reference proteome</keyword>
<organism evidence="5 6">
    <name type="scientific">Halcyon senegalensis</name>
    <dbReference type="NCBI Taxonomy" id="342381"/>
    <lineage>
        <taxon>Eukaryota</taxon>
        <taxon>Metazoa</taxon>
        <taxon>Chordata</taxon>
        <taxon>Craniata</taxon>
        <taxon>Vertebrata</taxon>
        <taxon>Euteleostomi</taxon>
        <taxon>Archelosauria</taxon>
        <taxon>Archosauria</taxon>
        <taxon>Dinosauria</taxon>
        <taxon>Saurischia</taxon>
        <taxon>Theropoda</taxon>
        <taxon>Coelurosauria</taxon>
        <taxon>Aves</taxon>
        <taxon>Neognathae</taxon>
        <taxon>Neoaves</taxon>
        <taxon>Telluraves</taxon>
        <taxon>Coraciimorphae</taxon>
        <taxon>Coraciiformes</taxon>
        <taxon>Alcedinidae</taxon>
        <taxon>Halcyon</taxon>
    </lineage>
</organism>
<dbReference type="InterPro" id="IPR013520">
    <property type="entry name" value="Ribonucl_H"/>
</dbReference>
<dbReference type="Gene3D" id="3.30.420.10">
    <property type="entry name" value="Ribonuclease H-like superfamily/Ribonuclease H"/>
    <property type="match status" value="1"/>
</dbReference>
<gene>
    <name evidence="5" type="primary">Isg20l2</name>
    <name evidence="5" type="ORF">HALSEN_R14938</name>
</gene>
<dbReference type="GO" id="GO:0005634">
    <property type="term" value="C:nucleus"/>
    <property type="evidence" value="ECO:0007669"/>
    <property type="project" value="TreeGrafter"/>
</dbReference>
<feature type="compositionally biased region" description="Basic residues" evidence="3">
    <location>
        <begin position="31"/>
        <end position="43"/>
    </location>
</feature>
<dbReference type="InterPro" id="IPR036397">
    <property type="entry name" value="RNaseH_sf"/>
</dbReference>
<evidence type="ECO:0000256" key="2">
    <source>
        <dbReference type="ARBA" id="ARBA00022801"/>
    </source>
</evidence>
<evidence type="ECO:0000313" key="5">
    <source>
        <dbReference type="EMBL" id="NXD88860.1"/>
    </source>
</evidence>
<dbReference type="OrthoDB" id="16516at2759"/>
<evidence type="ECO:0000256" key="3">
    <source>
        <dbReference type="SAM" id="MobiDB-lite"/>
    </source>
</evidence>
<protein>
    <submittedName>
        <fullName evidence="5">I20L2 protein</fullName>
    </submittedName>
</protein>
<dbReference type="GO" id="GO:0003676">
    <property type="term" value="F:nucleic acid binding"/>
    <property type="evidence" value="ECO:0007669"/>
    <property type="project" value="InterPro"/>
</dbReference>
<feature type="region of interest" description="Disordered" evidence="3">
    <location>
        <begin position="1"/>
        <end position="151"/>
    </location>
</feature>
<dbReference type="SMART" id="SM00479">
    <property type="entry name" value="EXOIII"/>
    <property type="match status" value="1"/>
</dbReference>
<dbReference type="AlphaFoldDB" id="A0A851ZXD4"/>
<dbReference type="PANTHER" id="PTHR12801">
    <property type="entry name" value="RNA EXONUCLEASE REXO1 / RECO3 FAMILY MEMBER-RELATED"/>
    <property type="match status" value="1"/>
</dbReference>
<feature type="compositionally biased region" description="Low complexity" evidence="3">
    <location>
        <begin position="94"/>
        <end position="114"/>
    </location>
</feature>
<dbReference type="EMBL" id="WBNJ01001646">
    <property type="protein sequence ID" value="NXD88860.1"/>
    <property type="molecule type" value="Genomic_DNA"/>
</dbReference>